<gene>
    <name evidence="6" type="ORF">HMPREF9451_00065</name>
</gene>
<dbReference type="NCBIfam" id="NF009488">
    <property type="entry name" value="PRK12850.1"/>
    <property type="match status" value="1"/>
</dbReference>
<dbReference type="GO" id="GO:0042026">
    <property type="term" value="P:protein refolding"/>
    <property type="evidence" value="ECO:0007669"/>
    <property type="project" value="InterPro"/>
</dbReference>
<reference evidence="6 7" key="1">
    <citation type="submission" date="2012-08" db="EMBL/GenBank/DDBJ databases">
        <title>The Genome Sequence of Slackia piriformis YIT 12062.</title>
        <authorList>
            <consortium name="The Broad Institute Genome Sequencing Platform"/>
            <person name="Earl A."/>
            <person name="Ward D."/>
            <person name="Feldgarden M."/>
            <person name="Gevers D."/>
            <person name="Morotomi M."/>
            <person name="Walker B."/>
            <person name="Young S.K."/>
            <person name="Zeng Q."/>
            <person name="Gargeya S."/>
            <person name="Fitzgerald M."/>
            <person name="Haas B."/>
            <person name="Abouelleil A."/>
            <person name="Alvarado L."/>
            <person name="Arachchi H.M."/>
            <person name="Berlin A.M."/>
            <person name="Chapman S.B."/>
            <person name="Goldberg J."/>
            <person name="Griggs A."/>
            <person name="Gujja S."/>
            <person name="Hansen M."/>
            <person name="Howarth C."/>
            <person name="Imamovic A."/>
            <person name="Larimer J."/>
            <person name="McCowen C."/>
            <person name="Montmayeur A."/>
            <person name="Murphy C."/>
            <person name="Neiman D."/>
            <person name="Pearson M."/>
            <person name="Priest M."/>
            <person name="Roberts A."/>
            <person name="Saif S."/>
            <person name="Shea T."/>
            <person name="Sisk P."/>
            <person name="Sykes S."/>
            <person name="Wortman J."/>
            <person name="Nusbaum C."/>
            <person name="Birren B."/>
        </authorList>
    </citation>
    <scope>NUCLEOTIDE SEQUENCE [LARGE SCALE GENOMIC DNA]</scope>
    <source>
        <strain evidence="6 7">YIT 12062</strain>
    </source>
</reference>
<dbReference type="AlphaFoldDB" id="K0YXU0"/>
<proteinExistence type="inferred from homology"/>
<name>K0YXU0_9ACTN</name>
<dbReference type="PRINTS" id="PR00304">
    <property type="entry name" value="TCOMPLEXTCP1"/>
</dbReference>
<comment type="similarity">
    <text evidence="2">Belongs to the TCP-1 chaperonin family.</text>
</comment>
<dbReference type="NCBIfam" id="TIGR02348">
    <property type="entry name" value="GroEL"/>
    <property type="match status" value="1"/>
</dbReference>
<dbReference type="InParanoid" id="K0YXU0"/>
<dbReference type="InterPro" id="IPR017998">
    <property type="entry name" value="Chaperone_TCP-1"/>
</dbReference>
<evidence type="ECO:0000256" key="3">
    <source>
        <dbReference type="ARBA" id="ARBA00022741"/>
    </source>
</evidence>
<keyword evidence="3" id="KW-0547">Nucleotide-binding</keyword>
<dbReference type="GO" id="GO:0009408">
    <property type="term" value="P:response to heat"/>
    <property type="evidence" value="ECO:0007669"/>
    <property type="project" value="UniProtKB-ARBA"/>
</dbReference>
<keyword evidence="5" id="KW-0143">Chaperone</keyword>
<dbReference type="PATRIC" id="fig|742818.3.peg.69"/>
<dbReference type="InterPro" id="IPR002423">
    <property type="entry name" value="Cpn60/GroEL/TCP-1"/>
</dbReference>
<organism evidence="6 7">
    <name type="scientific">Slackia piriformis YIT 12062</name>
    <dbReference type="NCBI Taxonomy" id="742818"/>
    <lineage>
        <taxon>Bacteria</taxon>
        <taxon>Bacillati</taxon>
        <taxon>Actinomycetota</taxon>
        <taxon>Coriobacteriia</taxon>
        <taxon>Eggerthellales</taxon>
        <taxon>Eggerthellaceae</taxon>
        <taxon>Slackia</taxon>
    </lineage>
</organism>
<dbReference type="PANTHER" id="PTHR45633">
    <property type="entry name" value="60 KDA HEAT SHOCK PROTEIN, MITOCHONDRIAL"/>
    <property type="match status" value="1"/>
</dbReference>
<dbReference type="SUPFAM" id="SSF52029">
    <property type="entry name" value="GroEL apical domain-like"/>
    <property type="match status" value="1"/>
</dbReference>
<dbReference type="InterPro" id="IPR027409">
    <property type="entry name" value="GroEL-like_apical_dom_sf"/>
</dbReference>
<dbReference type="OrthoDB" id="9766614at2"/>
<dbReference type="InterPro" id="IPR027410">
    <property type="entry name" value="TCP-1-like_intermed_sf"/>
</dbReference>
<dbReference type="NCBIfam" id="NF000592">
    <property type="entry name" value="PRK00013.1"/>
    <property type="match status" value="1"/>
</dbReference>
<evidence type="ECO:0000256" key="1">
    <source>
        <dbReference type="ARBA" id="ARBA00006607"/>
    </source>
</evidence>
<dbReference type="FunFam" id="3.50.7.10:FF:000001">
    <property type="entry name" value="60 kDa chaperonin"/>
    <property type="match status" value="1"/>
</dbReference>
<dbReference type="Gene3D" id="3.50.7.10">
    <property type="entry name" value="GroEL"/>
    <property type="match status" value="1"/>
</dbReference>
<dbReference type="RefSeq" id="WP_009138306.1">
    <property type="nucleotide sequence ID" value="NZ_JH815198.1"/>
</dbReference>
<dbReference type="HOGENOM" id="CLU_016503_3_0_11"/>
<evidence type="ECO:0000256" key="5">
    <source>
        <dbReference type="ARBA" id="ARBA00023186"/>
    </source>
</evidence>
<protein>
    <submittedName>
        <fullName evidence="6">Chaperonin GroL</fullName>
    </submittedName>
</protein>
<dbReference type="NCBIfam" id="NF009489">
    <property type="entry name" value="PRK12851.1"/>
    <property type="match status" value="1"/>
</dbReference>
<sequence>MSKEIAFDVDARSGLASGVHKLSQAVKVTLGPKGRYAALQSEKPQYRPPAITNDGVTVAKDIDFANPVEQMGAKMVREVAGQTDKEVGDGTTTATLLTDELVSVGLRSITAGADPIAIRRGIQRAAEAAIEAVKANAVAIETHEQTANVATISSGDELIGEKIAECIDEVGKDGVIIAEKSQTFGIQVDVKKGLMFERGFLSPYMASDMGNMKGELDEAYVLITDQKILNIQDILPVLEAVKQAVHPLLIIAEDLGNEVVNTLLLNRMHKTLDVVAVKAPGFMDSDSRKKQLMDIAVLTGGQVISPEFGLTPADATKAMLGRAKKVKITKDSTLIVGGFGNKEAIEERCKQIKAELERTTASGERRELRERLAKMSGGIGILRVGAATETELISVRRRIEDAIRSVQSALREGIVAGGGVALLQAIPALDALEAEGDERTGIEIVRKALEAPVRTIAENAGYEGNLVVEKCKTLDKGCGLNSATGEYGDMIAMGVADPTEVVRTSLQSAVSLACLILVTEATINEKVEEVTWEDLGIKVGK</sequence>
<comment type="caution">
    <text evidence="6">The sequence shown here is derived from an EMBL/GenBank/DDBJ whole genome shotgun (WGS) entry which is preliminary data.</text>
</comment>
<dbReference type="CDD" id="cd03344">
    <property type="entry name" value="GroEL"/>
    <property type="match status" value="1"/>
</dbReference>
<accession>K0YXU0</accession>
<dbReference type="InterPro" id="IPR001844">
    <property type="entry name" value="Cpn60/GroEL"/>
</dbReference>
<evidence type="ECO:0000313" key="6">
    <source>
        <dbReference type="EMBL" id="EJZ84464.1"/>
    </source>
</evidence>
<dbReference type="EMBL" id="ADMD01000001">
    <property type="protein sequence ID" value="EJZ84464.1"/>
    <property type="molecule type" value="Genomic_DNA"/>
</dbReference>
<dbReference type="Gene3D" id="3.30.260.10">
    <property type="entry name" value="TCP-1-like chaperonin intermediate domain"/>
    <property type="match status" value="1"/>
</dbReference>
<dbReference type="InterPro" id="IPR027413">
    <property type="entry name" value="GROEL-like_equatorial_sf"/>
</dbReference>
<dbReference type="Gene3D" id="1.10.560.10">
    <property type="entry name" value="GroEL-like equatorial domain"/>
    <property type="match status" value="1"/>
</dbReference>
<evidence type="ECO:0000313" key="7">
    <source>
        <dbReference type="Proteomes" id="UP000006069"/>
    </source>
</evidence>
<keyword evidence="4" id="KW-0067">ATP-binding</keyword>
<dbReference type="Pfam" id="PF00118">
    <property type="entry name" value="Cpn60_TCP1"/>
    <property type="match status" value="1"/>
</dbReference>
<evidence type="ECO:0000256" key="4">
    <source>
        <dbReference type="ARBA" id="ARBA00022840"/>
    </source>
</evidence>
<keyword evidence="7" id="KW-1185">Reference proteome</keyword>
<dbReference type="SUPFAM" id="SSF48592">
    <property type="entry name" value="GroEL equatorial domain-like"/>
    <property type="match status" value="1"/>
</dbReference>
<dbReference type="SUPFAM" id="SSF54849">
    <property type="entry name" value="GroEL-intermediate domain like"/>
    <property type="match status" value="1"/>
</dbReference>
<dbReference type="NCBIfam" id="NF009487">
    <property type="entry name" value="PRK12849.1"/>
    <property type="match status" value="1"/>
</dbReference>
<dbReference type="GO" id="GO:0005524">
    <property type="term" value="F:ATP binding"/>
    <property type="evidence" value="ECO:0007669"/>
    <property type="project" value="UniProtKB-KW"/>
</dbReference>
<dbReference type="eggNOG" id="COG0459">
    <property type="taxonomic scope" value="Bacteria"/>
</dbReference>
<evidence type="ECO:0000256" key="2">
    <source>
        <dbReference type="ARBA" id="ARBA00008020"/>
    </source>
</evidence>
<dbReference type="GO" id="GO:0140662">
    <property type="term" value="F:ATP-dependent protein folding chaperone"/>
    <property type="evidence" value="ECO:0007669"/>
    <property type="project" value="InterPro"/>
</dbReference>
<dbReference type="Proteomes" id="UP000006069">
    <property type="component" value="Unassembled WGS sequence"/>
</dbReference>
<comment type="similarity">
    <text evidence="1">Belongs to the chaperonin (HSP60) family.</text>
</comment>